<proteinExistence type="predicted"/>
<sequence length="85" mass="8226">MPAVHRRAAVLTGGLVLSAALSAVLTGALSGALSTTLFTPPAHAVVDPAHAVPCAAEAATGLTTLIDPTAPQAPSEIPAAGCLHP</sequence>
<protein>
    <submittedName>
        <fullName evidence="1">Uncharacterized protein</fullName>
    </submittedName>
</protein>
<evidence type="ECO:0000313" key="1">
    <source>
        <dbReference type="EMBL" id="MFB9203382.1"/>
    </source>
</evidence>
<reference evidence="1 2" key="1">
    <citation type="submission" date="2024-09" db="EMBL/GenBank/DDBJ databases">
        <authorList>
            <person name="Sun Q."/>
            <person name="Mori K."/>
        </authorList>
    </citation>
    <scope>NUCLEOTIDE SEQUENCE [LARGE SCALE GENOMIC DNA]</scope>
    <source>
        <strain evidence="1 2">CCM 3426</strain>
    </source>
</reference>
<accession>A0ABV5IFR4</accession>
<organism evidence="1 2">
    <name type="scientific">Nonomuraea spiralis</name>
    <dbReference type="NCBI Taxonomy" id="46182"/>
    <lineage>
        <taxon>Bacteria</taxon>
        <taxon>Bacillati</taxon>
        <taxon>Actinomycetota</taxon>
        <taxon>Actinomycetes</taxon>
        <taxon>Streptosporangiales</taxon>
        <taxon>Streptosporangiaceae</taxon>
        <taxon>Nonomuraea</taxon>
    </lineage>
</organism>
<dbReference type="Proteomes" id="UP001589647">
    <property type="component" value="Unassembled WGS sequence"/>
</dbReference>
<dbReference type="EMBL" id="JBHMEI010000013">
    <property type="protein sequence ID" value="MFB9203382.1"/>
    <property type="molecule type" value="Genomic_DNA"/>
</dbReference>
<keyword evidence="2" id="KW-1185">Reference proteome</keyword>
<evidence type="ECO:0000313" key="2">
    <source>
        <dbReference type="Proteomes" id="UP001589647"/>
    </source>
</evidence>
<comment type="caution">
    <text evidence="1">The sequence shown here is derived from an EMBL/GenBank/DDBJ whole genome shotgun (WGS) entry which is preliminary data.</text>
</comment>
<dbReference type="RefSeq" id="WP_189646449.1">
    <property type="nucleotide sequence ID" value="NZ_BMRC01000002.1"/>
</dbReference>
<name>A0ABV5IFR4_9ACTN</name>
<gene>
    <name evidence="1" type="ORF">ACFFV7_19475</name>
</gene>